<dbReference type="InterPro" id="IPR000436">
    <property type="entry name" value="Sushi_SCR_CCP_dom"/>
</dbReference>
<feature type="disulfide bond" evidence="6">
    <location>
        <begin position="189"/>
        <end position="216"/>
    </location>
</feature>
<dbReference type="InterPro" id="IPR016187">
    <property type="entry name" value="CTDL_fold"/>
</dbReference>
<dbReference type="InterPro" id="IPR035976">
    <property type="entry name" value="Sushi/SCR/CCP_sf"/>
</dbReference>
<dbReference type="GeneID" id="106461037"/>
<evidence type="ECO:0000256" key="7">
    <source>
        <dbReference type="SAM" id="Phobius"/>
    </source>
</evidence>
<keyword evidence="2" id="KW-0732">Signal</keyword>
<dbReference type="CDD" id="cd00033">
    <property type="entry name" value="CCP"/>
    <property type="match status" value="9"/>
</dbReference>
<feature type="disulfide bond" evidence="6">
    <location>
        <begin position="485"/>
        <end position="512"/>
    </location>
</feature>
<feature type="disulfide bond" evidence="6">
    <location>
        <begin position="129"/>
        <end position="156"/>
    </location>
</feature>
<comment type="caution">
    <text evidence="6">Lacks conserved residue(s) required for the propagation of feature annotation.</text>
</comment>
<feature type="domain" description="Sushi" evidence="9">
    <location>
        <begin position="395"/>
        <end position="454"/>
    </location>
</feature>
<dbReference type="CDD" id="cd00037">
    <property type="entry name" value="CLECT"/>
    <property type="match status" value="1"/>
</dbReference>
<evidence type="ECO:0000259" key="9">
    <source>
        <dbReference type="PROSITE" id="PS50923"/>
    </source>
</evidence>
<organism evidence="10 11">
    <name type="scientific">Limulus polyphemus</name>
    <name type="common">Atlantic horseshoe crab</name>
    <dbReference type="NCBI Taxonomy" id="6850"/>
    <lineage>
        <taxon>Eukaryota</taxon>
        <taxon>Metazoa</taxon>
        <taxon>Ecdysozoa</taxon>
        <taxon>Arthropoda</taxon>
        <taxon>Chelicerata</taxon>
        <taxon>Merostomata</taxon>
        <taxon>Xiphosura</taxon>
        <taxon>Limulidae</taxon>
        <taxon>Limulus</taxon>
    </lineage>
</organism>
<evidence type="ECO:0000256" key="3">
    <source>
        <dbReference type="ARBA" id="ARBA00022737"/>
    </source>
</evidence>
<feature type="disulfide bond" evidence="6">
    <location>
        <begin position="307"/>
        <end position="334"/>
    </location>
</feature>
<feature type="domain" description="Sushi" evidence="9">
    <location>
        <begin position="277"/>
        <end position="336"/>
    </location>
</feature>
<keyword evidence="5" id="KW-0325">Glycoprotein</keyword>
<evidence type="ECO:0000259" key="8">
    <source>
        <dbReference type="PROSITE" id="PS50041"/>
    </source>
</evidence>
<feature type="disulfide bond" evidence="6">
    <location>
        <begin position="604"/>
        <end position="631"/>
    </location>
</feature>
<keyword evidence="1 6" id="KW-0768">Sushi</keyword>
<evidence type="ECO:0000256" key="5">
    <source>
        <dbReference type="ARBA" id="ARBA00023180"/>
    </source>
</evidence>
<name>A0ABM1SIW0_LIMPO</name>
<feature type="domain" description="Sushi" evidence="9">
    <location>
        <begin position="159"/>
        <end position="218"/>
    </location>
</feature>
<keyword evidence="7" id="KW-0812">Transmembrane</keyword>
<evidence type="ECO:0000256" key="1">
    <source>
        <dbReference type="ARBA" id="ARBA00022659"/>
    </source>
</evidence>
<feature type="domain" description="Sushi" evidence="9">
    <location>
        <begin position="337"/>
        <end position="394"/>
    </location>
</feature>
<keyword evidence="4 6" id="KW-1015">Disulfide bond</keyword>
<protein>
    <submittedName>
        <fullName evidence="11">Sushi, von Willebrand factor type A, EGF and pentraxin domain-containing protein 1-like</fullName>
    </submittedName>
</protein>
<gene>
    <name evidence="11" type="primary">LOC106461037</name>
</gene>
<dbReference type="InterPro" id="IPR001304">
    <property type="entry name" value="C-type_lectin-like"/>
</dbReference>
<proteinExistence type="predicted"/>
<feature type="domain" description="Sushi" evidence="9">
    <location>
        <begin position="219"/>
        <end position="276"/>
    </location>
</feature>
<dbReference type="Pfam" id="PF00059">
    <property type="entry name" value="Lectin_C"/>
    <property type="match status" value="1"/>
</dbReference>
<feature type="domain" description="C-type lectin" evidence="8">
    <location>
        <begin position="1"/>
        <end position="87"/>
    </location>
</feature>
<evidence type="ECO:0000256" key="6">
    <source>
        <dbReference type="PROSITE-ProRule" id="PRU00302"/>
    </source>
</evidence>
<dbReference type="PROSITE" id="PS50041">
    <property type="entry name" value="C_TYPE_LECTIN_2"/>
    <property type="match status" value="1"/>
</dbReference>
<evidence type="ECO:0000313" key="11">
    <source>
        <dbReference type="RefSeq" id="XP_022243565.1"/>
    </source>
</evidence>
<dbReference type="PANTHER" id="PTHR19325">
    <property type="entry name" value="COMPLEMENT COMPONENT-RELATED SUSHI DOMAIN-CONTAINING"/>
    <property type="match status" value="1"/>
</dbReference>
<dbReference type="PROSITE" id="PS00615">
    <property type="entry name" value="C_TYPE_LECTIN_1"/>
    <property type="match status" value="1"/>
</dbReference>
<evidence type="ECO:0000313" key="10">
    <source>
        <dbReference type="Proteomes" id="UP000694941"/>
    </source>
</evidence>
<dbReference type="InterPro" id="IPR050350">
    <property type="entry name" value="Compl-Cell_Adhes-Reg"/>
</dbReference>
<feature type="domain" description="Sushi" evidence="9">
    <location>
        <begin position="101"/>
        <end position="158"/>
    </location>
</feature>
<feature type="disulfide bond" evidence="6">
    <location>
        <begin position="365"/>
        <end position="392"/>
    </location>
</feature>
<feature type="domain" description="Sushi" evidence="9">
    <location>
        <begin position="574"/>
        <end position="633"/>
    </location>
</feature>
<dbReference type="PANTHER" id="PTHR19325:SF574">
    <property type="entry name" value="SUSHI, VON WILLEBRAND FACTOR TYPE A, EGF AND PENTRAXIN DOMAIN-CONTAINING PROTEIN 1"/>
    <property type="match status" value="1"/>
</dbReference>
<dbReference type="Gene3D" id="3.10.100.10">
    <property type="entry name" value="Mannose-Binding Protein A, subunit A"/>
    <property type="match status" value="1"/>
</dbReference>
<sequence length="784" mass="87121">MVHQVGNISHSFLAGELERLKDQLKSKLVWLGAQRKPGLTSENWHWVNDDHVVEYLWASDQPNNYNSQQNCVVLDGERKWLWNDVTCGLNYLSWICQYKPSNCGSPDIEENTTITENDYRIGKFVTYQCPVGHMVMGAKRRMCGSDGFWTSSAPTCKYVNCGPLPDIRNGNVNLIESRTTFNATAMYLCHQNYSLMGNQTRVCTSDGQWSGEEPQCLFHFCSSVVPPTNGSLDITGHKYGDTISYSCNKGHVLLGDKFSICELGGNWTSKPPECKRIDCGPPPDIKNGKFVLLDHSTTYLSKVQYYCDPEYELDSQNERICLDTGSWEEPDPLCKMIECGEPEALQGSYVKPHNVTVNSTIEYICEPGHLMIGKSKRKCGLNGLWTGQPPICKYIDCGIVPPVLKGEVTYPNSTTFLNSLVTYSCSKGFKLIGTGMRHCEENGLWTGSAPSCKDIDCGIPSLINNGSWQLLENTTYYGSTVEYSCEETYEVRGPIRRVCLDNSTWSGEEPKCVEISCGKPEKQNRKTVVEGKTFSVGGVVHYSCVPGYHLKGQITRTCQKNGQWSGAMPSCIVVDCKHPSVVLNGRGFLVNGSTTFGSIVEYECLPNFKMVGIPVRQCLVSGYWSGQEIACEDITPVPKENTVDEKHYDNQTGAKLDTSKTIGIAVAVGCGALLILIIIIVVVCLKTKKAKPVKNVDVQGQEEKDATVTPYSRFSIEPETSVDNYSTNESGEIYHHNNTLVTYSSHPQTKYTNITVNGENLALPHNIGRQSRRPQSFSMQTYPV</sequence>
<keyword evidence="7" id="KW-1133">Transmembrane helix</keyword>
<feature type="transmembrane region" description="Helical" evidence="7">
    <location>
        <begin position="662"/>
        <end position="685"/>
    </location>
</feature>
<keyword evidence="3" id="KW-0677">Repeat</keyword>
<keyword evidence="10" id="KW-1185">Reference proteome</keyword>
<dbReference type="Proteomes" id="UP000694941">
    <property type="component" value="Unplaced"/>
</dbReference>
<feature type="disulfide bond" evidence="6">
    <location>
        <begin position="425"/>
        <end position="452"/>
    </location>
</feature>
<keyword evidence="7" id="KW-0472">Membrane</keyword>
<dbReference type="SUPFAM" id="SSF57535">
    <property type="entry name" value="Complement control module/SCR domain"/>
    <property type="match status" value="9"/>
</dbReference>
<feature type="domain" description="Sushi" evidence="9">
    <location>
        <begin position="455"/>
        <end position="514"/>
    </location>
</feature>
<dbReference type="InterPro" id="IPR018378">
    <property type="entry name" value="C-type_lectin_CS"/>
</dbReference>
<accession>A0ABM1SIW0</accession>
<feature type="disulfide bond" evidence="6">
    <location>
        <begin position="544"/>
        <end position="571"/>
    </location>
</feature>
<dbReference type="RefSeq" id="XP_022243565.1">
    <property type="nucleotide sequence ID" value="XM_022387857.1"/>
</dbReference>
<dbReference type="InterPro" id="IPR016186">
    <property type="entry name" value="C-type_lectin-like/link_sf"/>
</dbReference>
<reference evidence="11" key="1">
    <citation type="submission" date="2025-08" db="UniProtKB">
        <authorList>
            <consortium name="RefSeq"/>
        </authorList>
    </citation>
    <scope>IDENTIFICATION</scope>
    <source>
        <tissue evidence="11">Muscle</tissue>
    </source>
</reference>
<dbReference type="Pfam" id="PF00084">
    <property type="entry name" value="Sushi"/>
    <property type="match status" value="9"/>
</dbReference>
<dbReference type="SUPFAM" id="SSF56436">
    <property type="entry name" value="C-type lectin-like"/>
    <property type="match status" value="1"/>
</dbReference>
<dbReference type="PROSITE" id="PS50923">
    <property type="entry name" value="SUSHI"/>
    <property type="match status" value="9"/>
</dbReference>
<feature type="disulfide bond" evidence="6">
    <location>
        <begin position="247"/>
        <end position="274"/>
    </location>
</feature>
<dbReference type="SMART" id="SM00032">
    <property type="entry name" value="CCP"/>
    <property type="match status" value="9"/>
</dbReference>
<evidence type="ECO:0000256" key="2">
    <source>
        <dbReference type="ARBA" id="ARBA00022729"/>
    </source>
</evidence>
<evidence type="ECO:0000256" key="4">
    <source>
        <dbReference type="ARBA" id="ARBA00023157"/>
    </source>
</evidence>
<dbReference type="Gene3D" id="2.10.70.10">
    <property type="entry name" value="Complement Module, domain 1"/>
    <property type="match status" value="9"/>
</dbReference>
<feature type="domain" description="Sushi" evidence="9">
    <location>
        <begin position="515"/>
        <end position="573"/>
    </location>
</feature>